<keyword evidence="3" id="KW-1185">Reference proteome</keyword>
<keyword evidence="1" id="KW-0472">Membrane</keyword>
<dbReference type="EMBL" id="JAOQJQ010000001">
    <property type="protein sequence ID" value="MCU6761437.1"/>
    <property type="molecule type" value="Genomic_DNA"/>
</dbReference>
<gene>
    <name evidence="2" type="ORF">OCV88_03660</name>
</gene>
<dbReference type="Proteomes" id="UP001652442">
    <property type="component" value="Unassembled WGS sequence"/>
</dbReference>
<dbReference type="PANTHER" id="PTHR30354">
    <property type="entry name" value="GNT FAMILY GLUCONATE TRANSPORTER"/>
    <property type="match status" value="1"/>
</dbReference>
<comment type="caution">
    <text evidence="2">The sequence shown here is derived from an EMBL/GenBank/DDBJ whole genome shotgun (WGS) entry which is preliminary data.</text>
</comment>
<dbReference type="Pfam" id="PF02447">
    <property type="entry name" value="GntP_permease"/>
    <property type="match status" value="1"/>
</dbReference>
<organism evidence="2 3">
    <name type="scientific">Brotonthovivens ammoniilytica</name>
    <dbReference type="NCBI Taxonomy" id="2981725"/>
    <lineage>
        <taxon>Bacteria</taxon>
        <taxon>Bacillati</taxon>
        <taxon>Bacillota</taxon>
        <taxon>Clostridia</taxon>
        <taxon>Lachnospirales</taxon>
        <taxon>Lachnospiraceae</taxon>
        <taxon>Brotonthovivens</taxon>
    </lineage>
</organism>
<name>A0ABT2TGY3_9FIRM</name>
<evidence type="ECO:0000313" key="3">
    <source>
        <dbReference type="Proteomes" id="UP001652442"/>
    </source>
</evidence>
<reference evidence="2 3" key="1">
    <citation type="journal article" date="2021" name="ISME Commun">
        <title>Automated analysis of genomic sequences facilitates high-throughput and comprehensive description of bacteria.</title>
        <authorList>
            <person name="Hitch T.C.A."/>
        </authorList>
    </citation>
    <scope>NUCLEOTIDE SEQUENCE [LARGE SCALE GENOMIC DNA]</scope>
    <source>
        <strain evidence="2 3">Sanger_109</strain>
    </source>
</reference>
<dbReference type="RefSeq" id="WP_158424234.1">
    <property type="nucleotide sequence ID" value="NZ_JAOQJQ010000001.1"/>
</dbReference>
<feature type="transmembrane region" description="Helical" evidence="1">
    <location>
        <begin position="60"/>
        <end position="81"/>
    </location>
</feature>
<feature type="transmembrane region" description="Helical" evidence="1">
    <location>
        <begin position="25"/>
        <end position="48"/>
    </location>
</feature>
<keyword evidence="1" id="KW-0812">Transmembrane</keyword>
<dbReference type="InterPro" id="IPR003474">
    <property type="entry name" value="Glcn_transporter"/>
</dbReference>
<feature type="transmembrane region" description="Helical" evidence="1">
    <location>
        <begin position="139"/>
        <end position="165"/>
    </location>
</feature>
<evidence type="ECO:0000256" key="1">
    <source>
        <dbReference type="SAM" id="Phobius"/>
    </source>
</evidence>
<keyword evidence="1" id="KW-1133">Transmembrane helix</keyword>
<dbReference type="PANTHER" id="PTHR30354:SF7">
    <property type="entry name" value="BLL7963 PROTEIN"/>
    <property type="match status" value="1"/>
</dbReference>
<proteinExistence type="predicted"/>
<accession>A0ABT2TGY3</accession>
<protein>
    <submittedName>
        <fullName evidence="2">Uncharacterized protein</fullName>
    </submittedName>
</protein>
<sequence>MSYKNKGGGGLKELLNPVPKQAAELLLQVGALGALGAVVAASPVFPSITEGLVHMQIPGLFKVIICIALLTGASGSGPAGLNATLPYLSESFAQMGINMNALHRVAVFSSQTLDTLPTNPGFAVATSVTDVPMNKSYKYVFITTVLNTTITSFVVAIILTVLPFLA</sequence>
<evidence type="ECO:0000313" key="2">
    <source>
        <dbReference type="EMBL" id="MCU6761437.1"/>
    </source>
</evidence>